<accession>A0ABU4H3J2</accession>
<evidence type="ECO:0000313" key="10">
    <source>
        <dbReference type="Proteomes" id="UP001283109"/>
    </source>
</evidence>
<dbReference type="NCBIfam" id="TIGR04215">
    <property type="entry name" value="choice_anch_A"/>
    <property type="match status" value="1"/>
</dbReference>
<dbReference type="RefSeq" id="WP_318354400.1">
    <property type="nucleotide sequence ID" value="NZ_JAWQEV010000004.1"/>
</dbReference>
<keyword evidence="2" id="KW-0964">Secreted</keyword>
<comment type="caution">
    <text evidence="9">The sequence shown here is derived from an EMBL/GenBank/DDBJ whole genome shotgun (WGS) entry which is preliminary data.</text>
</comment>
<feature type="chain" id="PRO_5046786342" evidence="7">
    <location>
        <begin position="39"/>
        <end position="660"/>
    </location>
</feature>
<feature type="region of interest" description="Disordered" evidence="5">
    <location>
        <begin position="596"/>
        <end position="625"/>
    </location>
</feature>
<evidence type="ECO:0000256" key="5">
    <source>
        <dbReference type="SAM" id="MobiDB-lite"/>
    </source>
</evidence>
<keyword evidence="3 7" id="KW-0732">Signal</keyword>
<evidence type="ECO:0000256" key="7">
    <source>
        <dbReference type="SAM" id="SignalP"/>
    </source>
</evidence>
<evidence type="ECO:0000259" key="8">
    <source>
        <dbReference type="PROSITE" id="PS50847"/>
    </source>
</evidence>
<protein>
    <submittedName>
        <fullName evidence="9">Choice-of-anchor A family protein</fullName>
    </submittedName>
</protein>
<dbReference type="InterPro" id="IPR026588">
    <property type="entry name" value="Choice_anch_A"/>
</dbReference>
<feature type="signal peptide" evidence="7">
    <location>
        <begin position="1"/>
        <end position="38"/>
    </location>
</feature>
<dbReference type="PROSITE" id="PS50847">
    <property type="entry name" value="GRAM_POS_ANCHORING"/>
    <property type="match status" value="1"/>
</dbReference>
<organism evidence="9 10">
    <name type="scientific">Microbacterium arthrosphaerae</name>
    <dbReference type="NCBI Taxonomy" id="792652"/>
    <lineage>
        <taxon>Bacteria</taxon>
        <taxon>Bacillati</taxon>
        <taxon>Actinomycetota</taxon>
        <taxon>Actinomycetes</taxon>
        <taxon>Micrococcales</taxon>
        <taxon>Microbacteriaceae</taxon>
        <taxon>Microbacterium</taxon>
    </lineage>
</organism>
<sequence length="660" mass="66278">MSHPKRRLIGAPAALATAAFTAALLVPFGALPAGPAAAAIGECPTGTIPAPGTPAENALWTDANVAVYAGGDFLADGGAAESEGLLVVEGDATFDKEFAGRFNVGWVGVGSQVTAPPGSTMLAVGGNLTVAASTVLDVGSGASEPDGSLLGGDVLVGGSVSPVFPAPQYELNNGSLASGLGTAALADYSGFGALVTDTSADLATEPVTGATSVAGNTVTFTGDGQAAALQVFTLTAAQASAITEVYFIDIADDAPVVINVTGGPSVTLAHNYIANDGDRADDLTSSLFGMVAARTLWNIVDATTVNLAGSSQLLGSILAPGADLDITASTNGRVYAGGDIRMHGVGNELHNYPWIAAPFDCVPTTNAVTGTVTLQKLLADGSAGFLPVGPSGLPKFAGTVECAVAEGGTFAEEWTLRPPNVITIEGLPVGAECTIAEDLTRVSQDRDGLADVPLRDLVWAEPVWTVNGETVQGPVTFIVPAPGSSTNVALTVANELRLGSFAITKTVENLDALEYVDAFSGAWSCTHVDAPGMSGTWSLGAGETTPSFEVPLGSECAVVEDAPDAPADAEWATSIAPAEFTISSDETVVAVTVTNTLSADRPTPAPTPTPTPDTGPRPDSDAALPATGATVPWWAIAVGGALLVAGAAVSAVTVTRRRRG</sequence>
<dbReference type="Pfam" id="PF20597">
    <property type="entry name" value="pAdhesive_15"/>
    <property type="match status" value="1"/>
</dbReference>
<name>A0ABU4H3J2_9MICO</name>
<evidence type="ECO:0000256" key="6">
    <source>
        <dbReference type="SAM" id="Phobius"/>
    </source>
</evidence>
<evidence type="ECO:0000313" key="9">
    <source>
        <dbReference type="EMBL" id="MDW4573902.1"/>
    </source>
</evidence>
<dbReference type="InterPro" id="IPR019931">
    <property type="entry name" value="LPXTG_anchor"/>
</dbReference>
<reference evidence="9 10" key="1">
    <citation type="submission" date="2023-11" db="EMBL/GenBank/DDBJ databases">
        <title>Draft genome sequence of Microbacterium arthrosphaerae JCM 30492.</title>
        <authorList>
            <person name="Zhang G."/>
            <person name="Ding Y."/>
        </authorList>
    </citation>
    <scope>NUCLEOTIDE SEQUENCE [LARGE SCALE GENOMIC DNA]</scope>
    <source>
        <strain evidence="9 10">JCM 30492</strain>
    </source>
</reference>
<feature type="compositionally biased region" description="Pro residues" evidence="5">
    <location>
        <begin position="603"/>
        <end position="615"/>
    </location>
</feature>
<keyword evidence="4" id="KW-0572">Peptidoglycan-anchor</keyword>
<keyword evidence="6" id="KW-1133">Transmembrane helix</keyword>
<keyword evidence="6" id="KW-0472">Membrane</keyword>
<keyword evidence="6" id="KW-0812">Transmembrane</keyword>
<evidence type="ECO:0000256" key="3">
    <source>
        <dbReference type="ARBA" id="ARBA00022729"/>
    </source>
</evidence>
<evidence type="ECO:0000256" key="1">
    <source>
        <dbReference type="ARBA" id="ARBA00022512"/>
    </source>
</evidence>
<dbReference type="InterPro" id="IPR006311">
    <property type="entry name" value="TAT_signal"/>
</dbReference>
<feature type="transmembrane region" description="Helical" evidence="6">
    <location>
        <begin position="633"/>
        <end position="654"/>
    </location>
</feature>
<dbReference type="EMBL" id="JAWQEV010000004">
    <property type="protein sequence ID" value="MDW4573902.1"/>
    <property type="molecule type" value="Genomic_DNA"/>
</dbReference>
<evidence type="ECO:0000256" key="2">
    <source>
        <dbReference type="ARBA" id="ARBA00022525"/>
    </source>
</evidence>
<gene>
    <name evidence="9" type="ORF">R8Z58_14060</name>
</gene>
<dbReference type="Pfam" id="PF19407">
    <property type="entry name" value="DUF5979"/>
    <property type="match status" value="2"/>
</dbReference>
<keyword evidence="1" id="KW-0134">Cell wall</keyword>
<proteinExistence type="predicted"/>
<dbReference type="InterPro" id="IPR046022">
    <property type="entry name" value="DUF5979"/>
</dbReference>
<keyword evidence="10" id="KW-1185">Reference proteome</keyword>
<evidence type="ECO:0000256" key="4">
    <source>
        <dbReference type="ARBA" id="ARBA00023088"/>
    </source>
</evidence>
<feature type="domain" description="Gram-positive cocci surface proteins LPxTG" evidence="8">
    <location>
        <begin position="624"/>
        <end position="660"/>
    </location>
</feature>
<dbReference type="Proteomes" id="UP001283109">
    <property type="component" value="Unassembled WGS sequence"/>
</dbReference>
<dbReference type="PROSITE" id="PS51318">
    <property type="entry name" value="TAT"/>
    <property type="match status" value="1"/>
</dbReference>